<evidence type="ECO:0000313" key="3">
    <source>
        <dbReference type="EMBL" id="GIH15000.1"/>
    </source>
</evidence>
<organism evidence="3 4">
    <name type="scientific">Rugosimonospora africana</name>
    <dbReference type="NCBI Taxonomy" id="556532"/>
    <lineage>
        <taxon>Bacteria</taxon>
        <taxon>Bacillati</taxon>
        <taxon>Actinomycetota</taxon>
        <taxon>Actinomycetes</taxon>
        <taxon>Micromonosporales</taxon>
        <taxon>Micromonosporaceae</taxon>
        <taxon>Rugosimonospora</taxon>
    </lineage>
</organism>
<sequence length="450" mass="47733">MTQTDEHPPDTHPQTRRSRWLGSPGDRLVLAVEAGLVGAAVLVGAILNHHGVRIHADAAPIYGRWLPHIGPGTPAAVALAAIVVLRGEAWARRLRWGRLLGAAYLAGLVWTLSLALVDGWSRGLATRLTPQAEYLHDIPKVTSVSAMLHGFSSHILDFQPGSWATHVAGHPPGAFLVFVLLDRIGLGGGVPAALLCVAVGATAPLSVAVTLRALRNEATARLALPFLVLWPGAIWVGASADGLFMGVVAAGLALLAVGSWRPAVAGGLLLGYALYLSYGLVFAGALALVVLAQRTRTRLAAAVAGALGVTVVVTVFTLAGFWWLTGYHLVVQRYYQGWAADRPYGYWVWADLACLLLSAGPVIGPALCRAARRRRDLRSATVWLPLTAAFAVVAADLSGLSKAEVERIWLPYEIWLLAAVAGLPANQRRGWLAVQALIALGLNHLLLTSW</sequence>
<feature type="transmembrane region" description="Helical" evidence="2">
    <location>
        <begin position="99"/>
        <end position="117"/>
    </location>
</feature>
<feature type="transmembrane region" description="Helical" evidence="2">
    <location>
        <begin position="344"/>
        <end position="368"/>
    </location>
</feature>
<evidence type="ECO:0008006" key="5">
    <source>
        <dbReference type="Google" id="ProtNLM"/>
    </source>
</evidence>
<evidence type="ECO:0000313" key="4">
    <source>
        <dbReference type="Proteomes" id="UP000642748"/>
    </source>
</evidence>
<feature type="region of interest" description="Disordered" evidence="1">
    <location>
        <begin position="1"/>
        <end position="20"/>
    </location>
</feature>
<feature type="transmembrane region" description="Helical" evidence="2">
    <location>
        <begin position="269"/>
        <end position="292"/>
    </location>
</feature>
<name>A0A8J3QPE3_9ACTN</name>
<protein>
    <recommendedName>
        <fullName evidence="5">Integral membrane protein</fullName>
    </recommendedName>
</protein>
<feature type="transmembrane region" description="Helical" evidence="2">
    <location>
        <begin position="299"/>
        <end position="324"/>
    </location>
</feature>
<evidence type="ECO:0000256" key="2">
    <source>
        <dbReference type="SAM" id="Phobius"/>
    </source>
</evidence>
<reference evidence="3" key="1">
    <citation type="submission" date="2021-01" db="EMBL/GenBank/DDBJ databases">
        <title>Whole genome shotgun sequence of Rugosimonospora africana NBRC 104875.</title>
        <authorList>
            <person name="Komaki H."/>
            <person name="Tamura T."/>
        </authorList>
    </citation>
    <scope>NUCLEOTIDE SEQUENCE</scope>
    <source>
        <strain evidence="3">NBRC 104875</strain>
    </source>
</reference>
<dbReference type="Proteomes" id="UP000642748">
    <property type="component" value="Unassembled WGS sequence"/>
</dbReference>
<keyword evidence="2" id="KW-0472">Membrane</keyword>
<dbReference type="RefSeq" id="WP_239133642.1">
    <property type="nucleotide sequence ID" value="NZ_BONZ01000030.1"/>
</dbReference>
<feature type="compositionally biased region" description="Basic and acidic residues" evidence="1">
    <location>
        <begin position="1"/>
        <end position="10"/>
    </location>
</feature>
<keyword evidence="2" id="KW-0812">Transmembrane</keyword>
<feature type="transmembrane region" description="Helical" evidence="2">
    <location>
        <begin position="28"/>
        <end position="48"/>
    </location>
</feature>
<proteinExistence type="predicted"/>
<dbReference type="AlphaFoldDB" id="A0A8J3QPE3"/>
<feature type="transmembrane region" description="Helical" evidence="2">
    <location>
        <begin position="226"/>
        <end position="257"/>
    </location>
</feature>
<feature type="transmembrane region" description="Helical" evidence="2">
    <location>
        <begin position="68"/>
        <end position="87"/>
    </location>
</feature>
<keyword evidence="4" id="KW-1185">Reference proteome</keyword>
<gene>
    <name evidence="3" type="ORF">Raf01_31720</name>
</gene>
<feature type="transmembrane region" description="Helical" evidence="2">
    <location>
        <begin position="192"/>
        <end position="214"/>
    </location>
</feature>
<evidence type="ECO:0000256" key="1">
    <source>
        <dbReference type="SAM" id="MobiDB-lite"/>
    </source>
</evidence>
<accession>A0A8J3QPE3</accession>
<comment type="caution">
    <text evidence="3">The sequence shown here is derived from an EMBL/GenBank/DDBJ whole genome shotgun (WGS) entry which is preliminary data.</text>
</comment>
<dbReference type="EMBL" id="BONZ01000030">
    <property type="protein sequence ID" value="GIH15000.1"/>
    <property type="molecule type" value="Genomic_DNA"/>
</dbReference>
<keyword evidence="2" id="KW-1133">Transmembrane helix</keyword>